<dbReference type="AlphaFoldDB" id="A0A9P1MBP6"/>
<name>A0A9P1MBP6_9PEZI</name>
<dbReference type="Proteomes" id="UP000838763">
    <property type="component" value="Unassembled WGS sequence"/>
</dbReference>
<proteinExistence type="predicted"/>
<sequence length="24" mass="2380">PPKTGKKVAAAPFGSRSAGKKAPK</sequence>
<keyword evidence="3" id="KW-1185">Reference proteome</keyword>
<comment type="caution">
    <text evidence="2">The sequence shown here is derived from an EMBL/GenBank/DDBJ whole genome shotgun (WGS) entry which is preliminary data.</text>
</comment>
<dbReference type="OrthoDB" id="29563at2759"/>
<evidence type="ECO:0000313" key="2">
    <source>
        <dbReference type="EMBL" id="CAI4215771.1"/>
    </source>
</evidence>
<organism evidence="2 3">
    <name type="scientific">Parascedosporium putredinis</name>
    <dbReference type="NCBI Taxonomy" id="1442378"/>
    <lineage>
        <taxon>Eukaryota</taxon>
        <taxon>Fungi</taxon>
        <taxon>Dikarya</taxon>
        <taxon>Ascomycota</taxon>
        <taxon>Pezizomycotina</taxon>
        <taxon>Sordariomycetes</taxon>
        <taxon>Hypocreomycetidae</taxon>
        <taxon>Microascales</taxon>
        <taxon>Microascaceae</taxon>
        <taxon>Parascedosporium</taxon>
    </lineage>
</organism>
<evidence type="ECO:0000313" key="3">
    <source>
        <dbReference type="Proteomes" id="UP000838763"/>
    </source>
</evidence>
<feature type="non-terminal residue" evidence="2">
    <location>
        <position position="24"/>
    </location>
</feature>
<feature type="region of interest" description="Disordered" evidence="1">
    <location>
        <begin position="1"/>
        <end position="24"/>
    </location>
</feature>
<reference evidence="2" key="1">
    <citation type="submission" date="2022-11" db="EMBL/GenBank/DDBJ databases">
        <authorList>
            <person name="Scott C."/>
            <person name="Bruce N."/>
        </authorList>
    </citation>
    <scope>NUCLEOTIDE SEQUENCE</scope>
</reference>
<feature type="non-terminal residue" evidence="2">
    <location>
        <position position="1"/>
    </location>
</feature>
<protein>
    <submittedName>
        <fullName evidence="2">Uncharacterized protein</fullName>
    </submittedName>
</protein>
<gene>
    <name evidence="2" type="ORF">PPNO1_LOCUS5460</name>
</gene>
<accession>A0A9P1MBP6</accession>
<dbReference type="EMBL" id="CALLCH030000012">
    <property type="protein sequence ID" value="CAI4215771.1"/>
    <property type="molecule type" value="Genomic_DNA"/>
</dbReference>
<evidence type="ECO:0000256" key="1">
    <source>
        <dbReference type="SAM" id="MobiDB-lite"/>
    </source>
</evidence>